<name>A0A3S4J6F4_CITKO</name>
<evidence type="ECO:0000313" key="1">
    <source>
        <dbReference type="EMBL" id="VEB93532.1"/>
    </source>
</evidence>
<dbReference type="AlphaFoldDB" id="A0A3S4J6F4"/>
<gene>
    <name evidence="1" type="primary">fliF_5</name>
    <name evidence="1" type="ORF">NCTC11075_04426</name>
</gene>
<keyword evidence="1" id="KW-0282">Flagellum</keyword>
<organism evidence="1 2">
    <name type="scientific">Citrobacter koseri</name>
    <name type="common">Citrobacter diversus</name>
    <dbReference type="NCBI Taxonomy" id="545"/>
    <lineage>
        <taxon>Bacteria</taxon>
        <taxon>Pseudomonadati</taxon>
        <taxon>Pseudomonadota</taxon>
        <taxon>Gammaproteobacteria</taxon>
        <taxon>Enterobacterales</taxon>
        <taxon>Enterobacteriaceae</taxon>
        <taxon>Citrobacter</taxon>
    </lineage>
</organism>
<dbReference type="EMBL" id="LR134204">
    <property type="protein sequence ID" value="VEB93532.1"/>
    <property type="molecule type" value="Genomic_DNA"/>
</dbReference>
<keyword evidence="1" id="KW-0969">Cilium</keyword>
<protein>
    <submittedName>
        <fullName evidence="1">Flagellar MS-ring protein</fullName>
    </submittedName>
</protein>
<evidence type="ECO:0000313" key="2">
    <source>
        <dbReference type="Proteomes" id="UP000270272"/>
    </source>
</evidence>
<keyword evidence="1" id="KW-0966">Cell projection</keyword>
<proteinExistence type="predicted"/>
<reference evidence="1 2" key="1">
    <citation type="submission" date="2018-12" db="EMBL/GenBank/DDBJ databases">
        <authorList>
            <consortium name="Pathogen Informatics"/>
        </authorList>
    </citation>
    <scope>NUCLEOTIDE SEQUENCE [LARGE SCALE GENOMIC DNA]</scope>
    <source>
        <strain evidence="1 2">NCTC11075</strain>
    </source>
</reference>
<accession>A0A3S4J6F4</accession>
<dbReference type="Proteomes" id="UP000270272">
    <property type="component" value="Chromosome"/>
</dbReference>
<sequence length="105" mass="11730">MLTLLFGVRPLVQRFGRRDPITLDGEATKKELEAPDNGVVMNDDEFASLSKAAFNNNEDLLPPQSSGLEAKVEFLQLLAQSETERVAEVLKQWINSNDRSNSKPE</sequence>